<name>A0ABD3PTY4_9STRA</name>
<gene>
    <name evidence="2" type="ORF">ACHAWO_009751</name>
</gene>
<dbReference type="PROSITE" id="PS51257">
    <property type="entry name" value="PROKAR_LIPOPROTEIN"/>
    <property type="match status" value="1"/>
</dbReference>
<dbReference type="Proteomes" id="UP001530400">
    <property type="component" value="Unassembled WGS sequence"/>
</dbReference>
<sequence>MRAAIAVSSTLFLLSMGCLASLKRATIKTGGPLRAQEVANWAPPISFANVGPGAESDDAKPYYIFLQKFPLEHTFRSIFHTEVILCPKDKLDSEFTTTLDGILATLEPSRFTKDETSTSLQSGEKEPFAEIPEDKWKTQSSPNCIQLGYAGSSCATPCCSVPHKSKNVAYALNSRTAVIGNAMGNYKQLFLYGETELKDGTDAAFRAVCHGHYGAIEEGKLPKCVSNWAGTDYNPITNNCNTFTSTVLKCVFGLTDAKPSLWVSDLMSVTCPSEKGEDGSNVEQCVIPSEGAELFESEDVMLESE</sequence>
<dbReference type="EMBL" id="JALLPJ020000461">
    <property type="protein sequence ID" value="KAL3791544.1"/>
    <property type="molecule type" value="Genomic_DNA"/>
</dbReference>
<evidence type="ECO:0000313" key="2">
    <source>
        <dbReference type="EMBL" id="KAL3791544.1"/>
    </source>
</evidence>
<evidence type="ECO:0000313" key="3">
    <source>
        <dbReference type="Proteomes" id="UP001530400"/>
    </source>
</evidence>
<feature type="signal peptide" evidence="1">
    <location>
        <begin position="1"/>
        <end position="20"/>
    </location>
</feature>
<keyword evidence="1" id="KW-0732">Signal</keyword>
<organism evidence="2 3">
    <name type="scientific">Cyclotella atomus</name>
    <dbReference type="NCBI Taxonomy" id="382360"/>
    <lineage>
        <taxon>Eukaryota</taxon>
        <taxon>Sar</taxon>
        <taxon>Stramenopiles</taxon>
        <taxon>Ochrophyta</taxon>
        <taxon>Bacillariophyta</taxon>
        <taxon>Coscinodiscophyceae</taxon>
        <taxon>Thalassiosirophycidae</taxon>
        <taxon>Stephanodiscales</taxon>
        <taxon>Stephanodiscaceae</taxon>
        <taxon>Cyclotella</taxon>
    </lineage>
</organism>
<proteinExistence type="predicted"/>
<keyword evidence="3" id="KW-1185">Reference proteome</keyword>
<comment type="caution">
    <text evidence="2">The sequence shown here is derived from an EMBL/GenBank/DDBJ whole genome shotgun (WGS) entry which is preliminary data.</text>
</comment>
<evidence type="ECO:0000256" key="1">
    <source>
        <dbReference type="SAM" id="SignalP"/>
    </source>
</evidence>
<feature type="chain" id="PRO_5044741556" evidence="1">
    <location>
        <begin position="21"/>
        <end position="305"/>
    </location>
</feature>
<accession>A0ABD3PTY4</accession>
<protein>
    <submittedName>
        <fullName evidence="2">Uncharacterized protein</fullName>
    </submittedName>
</protein>
<dbReference type="AlphaFoldDB" id="A0ABD3PTY4"/>
<reference evidence="2 3" key="1">
    <citation type="submission" date="2024-10" db="EMBL/GenBank/DDBJ databases">
        <title>Updated reference genomes for cyclostephanoid diatoms.</title>
        <authorList>
            <person name="Roberts W.R."/>
            <person name="Alverson A.J."/>
        </authorList>
    </citation>
    <scope>NUCLEOTIDE SEQUENCE [LARGE SCALE GENOMIC DNA]</scope>
    <source>
        <strain evidence="2 3">AJA010-31</strain>
    </source>
</reference>